<dbReference type="PANTHER" id="PTHR23132">
    <property type="entry name" value="D-ALANINE--D-ALANINE LIGASE"/>
    <property type="match status" value="1"/>
</dbReference>
<dbReference type="UniPathway" id="UPA00219"/>
<dbReference type="EC" id="6.3.2.4" evidence="10"/>
<name>A0A1F5X4Z3_9BACT</name>
<sequence>MLSKKLRVLVLGGGPSSEHEISLKTAEMVYRHLDRKKYEPTLAAIPKKGKWNLPEGADIVFIAMHGEFGEDGQIQKILENAGISFTGSGSYTSALGMDKLKSQAIFASHGLNVPKIIDLKNKFSYPIVIKPADRGSSVGVSIVRGPEELKTAVKKAEAVSKNILAQEFILGAELTCGILDNGKNNLIPLLPTEIVPKKGDFFDFESKYKESGSEEITPARVSEEIIKEAQDIAVKSHVLLECAGFSRTDMILSKKDGKLYVLEINTIPGLTAQSLLPKAAAVCGISFPKLLDHMVMSAVVKKNNTAI</sequence>
<comment type="subcellular location">
    <subcellularLocation>
        <location evidence="1 10">Cytoplasm</location>
    </subcellularLocation>
</comment>
<evidence type="ECO:0000256" key="4">
    <source>
        <dbReference type="ARBA" id="ARBA00022598"/>
    </source>
</evidence>
<dbReference type="InterPro" id="IPR011095">
    <property type="entry name" value="Dala_Dala_lig_C"/>
</dbReference>
<comment type="cofactor">
    <cofactor evidence="12">
        <name>Mg(2+)</name>
        <dbReference type="ChEBI" id="CHEBI:18420"/>
    </cofactor>
    <cofactor evidence="12">
        <name>Mn(2+)</name>
        <dbReference type="ChEBI" id="CHEBI:29035"/>
    </cofactor>
    <text evidence="12">Binds 2 magnesium or manganese ions per subunit.</text>
</comment>
<dbReference type="InterPro" id="IPR005905">
    <property type="entry name" value="D_ala_D_ala"/>
</dbReference>
<dbReference type="InterPro" id="IPR013815">
    <property type="entry name" value="ATP_grasp_subdomain_1"/>
</dbReference>
<dbReference type="InterPro" id="IPR011761">
    <property type="entry name" value="ATP-grasp"/>
</dbReference>
<feature type="active site" evidence="11">
    <location>
        <position position="274"/>
    </location>
</feature>
<evidence type="ECO:0000259" key="14">
    <source>
        <dbReference type="PROSITE" id="PS50975"/>
    </source>
</evidence>
<feature type="active site" evidence="11">
    <location>
        <position position="18"/>
    </location>
</feature>
<evidence type="ECO:0000256" key="6">
    <source>
        <dbReference type="ARBA" id="ARBA00022840"/>
    </source>
</evidence>
<dbReference type="GO" id="GO:0008716">
    <property type="term" value="F:D-alanine-D-alanine ligase activity"/>
    <property type="evidence" value="ECO:0007669"/>
    <property type="project" value="UniProtKB-UniRule"/>
</dbReference>
<evidence type="ECO:0000256" key="1">
    <source>
        <dbReference type="ARBA" id="ARBA00004496"/>
    </source>
</evidence>
<evidence type="ECO:0000256" key="2">
    <source>
        <dbReference type="ARBA" id="ARBA00010871"/>
    </source>
</evidence>
<dbReference type="NCBIfam" id="TIGR01205">
    <property type="entry name" value="D_ala_D_alaTIGR"/>
    <property type="match status" value="1"/>
</dbReference>
<evidence type="ECO:0000313" key="16">
    <source>
        <dbReference type="Proteomes" id="UP000178046"/>
    </source>
</evidence>
<dbReference type="InterPro" id="IPR011127">
    <property type="entry name" value="Dala_Dala_lig_N"/>
</dbReference>
<keyword evidence="4 10" id="KW-0436">Ligase</keyword>
<protein>
    <recommendedName>
        <fullName evidence="10">D-alanine--D-alanine ligase</fullName>
        <ecNumber evidence="10">6.3.2.4</ecNumber>
    </recommendedName>
    <alternativeName>
        <fullName evidence="10">D-Ala-D-Ala ligase</fullName>
    </alternativeName>
    <alternativeName>
        <fullName evidence="10">D-alanylalanine synthetase</fullName>
    </alternativeName>
</protein>
<evidence type="ECO:0000256" key="7">
    <source>
        <dbReference type="ARBA" id="ARBA00022960"/>
    </source>
</evidence>
<dbReference type="GO" id="GO:0046872">
    <property type="term" value="F:metal ion binding"/>
    <property type="evidence" value="ECO:0007669"/>
    <property type="project" value="UniProtKB-KW"/>
</dbReference>
<evidence type="ECO:0000256" key="3">
    <source>
        <dbReference type="ARBA" id="ARBA00022490"/>
    </source>
</evidence>
<evidence type="ECO:0000256" key="5">
    <source>
        <dbReference type="ARBA" id="ARBA00022741"/>
    </source>
</evidence>
<evidence type="ECO:0000256" key="9">
    <source>
        <dbReference type="ARBA" id="ARBA00023316"/>
    </source>
</evidence>
<comment type="caution">
    <text evidence="15">The sequence shown here is derived from an EMBL/GenBank/DDBJ whole genome shotgun (WGS) entry which is preliminary data.</text>
</comment>
<evidence type="ECO:0000256" key="11">
    <source>
        <dbReference type="PIRSR" id="PIRSR039102-1"/>
    </source>
</evidence>
<dbReference type="SUPFAM" id="SSF52440">
    <property type="entry name" value="PreATP-grasp domain"/>
    <property type="match status" value="1"/>
</dbReference>
<keyword evidence="12" id="KW-0479">Metal-binding</keyword>
<keyword evidence="12" id="KW-0464">Manganese</keyword>
<dbReference type="InterPro" id="IPR000291">
    <property type="entry name" value="D-Ala_lig_Van_CS"/>
</dbReference>
<dbReference type="Pfam" id="PF01820">
    <property type="entry name" value="Dala_Dala_lig_N"/>
    <property type="match status" value="2"/>
</dbReference>
<keyword evidence="6 13" id="KW-0067">ATP-binding</keyword>
<dbReference type="PROSITE" id="PS00844">
    <property type="entry name" value="DALA_DALA_LIGASE_2"/>
    <property type="match status" value="1"/>
</dbReference>
<dbReference type="AlphaFoldDB" id="A0A1F5X4Z3"/>
<dbReference type="GO" id="GO:0009252">
    <property type="term" value="P:peptidoglycan biosynthetic process"/>
    <property type="evidence" value="ECO:0007669"/>
    <property type="project" value="UniProtKB-UniRule"/>
</dbReference>
<keyword evidence="9 10" id="KW-0961">Cell wall biogenesis/degradation</keyword>
<comment type="pathway">
    <text evidence="10">Cell wall biogenesis; peptidoglycan biosynthesis.</text>
</comment>
<gene>
    <name evidence="10" type="primary">ddl</name>
    <name evidence="15" type="ORF">A2924_03030</name>
</gene>
<comment type="function">
    <text evidence="10">Cell wall formation.</text>
</comment>
<feature type="active site" evidence="11">
    <location>
        <position position="136"/>
    </location>
</feature>
<keyword evidence="8 10" id="KW-0573">Peptidoglycan synthesis</keyword>
<comment type="catalytic activity">
    <reaction evidence="10">
        <text>2 D-alanine + ATP = D-alanyl-D-alanine + ADP + phosphate + H(+)</text>
        <dbReference type="Rhea" id="RHEA:11224"/>
        <dbReference type="ChEBI" id="CHEBI:15378"/>
        <dbReference type="ChEBI" id="CHEBI:30616"/>
        <dbReference type="ChEBI" id="CHEBI:43474"/>
        <dbReference type="ChEBI" id="CHEBI:57416"/>
        <dbReference type="ChEBI" id="CHEBI:57822"/>
        <dbReference type="ChEBI" id="CHEBI:456216"/>
        <dbReference type="EC" id="6.3.2.4"/>
    </reaction>
</comment>
<dbReference type="EMBL" id="MFIA01000010">
    <property type="protein sequence ID" value="OGF82943.1"/>
    <property type="molecule type" value="Genomic_DNA"/>
</dbReference>
<keyword evidence="5 13" id="KW-0547">Nucleotide-binding</keyword>
<dbReference type="PROSITE" id="PS50975">
    <property type="entry name" value="ATP_GRASP"/>
    <property type="match status" value="1"/>
</dbReference>
<reference evidence="15 16" key="1">
    <citation type="journal article" date="2016" name="Nat. Commun.">
        <title>Thousands of microbial genomes shed light on interconnected biogeochemical processes in an aquifer system.</title>
        <authorList>
            <person name="Anantharaman K."/>
            <person name="Brown C.T."/>
            <person name="Hug L.A."/>
            <person name="Sharon I."/>
            <person name="Castelle C.J."/>
            <person name="Probst A.J."/>
            <person name="Thomas B.C."/>
            <person name="Singh A."/>
            <person name="Wilkins M.J."/>
            <person name="Karaoz U."/>
            <person name="Brodie E.L."/>
            <person name="Williams K.H."/>
            <person name="Hubbard S.S."/>
            <person name="Banfield J.F."/>
        </authorList>
    </citation>
    <scope>NUCLEOTIDE SEQUENCE [LARGE SCALE GENOMIC DNA]</scope>
</reference>
<dbReference type="GO" id="GO:0005829">
    <property type="term" value="C:cytosol"/>
    <property type="evidence" value="ECO:0007669"/>
    <property type="project" value="TreeGrafter"/>
</dbReference>
<dbReference type="HAMAP" id="MF_00047">
    <property type="entry name" value="Dala_Dala_lig"/>
    <property type="match status" value="1"/>
</dbReference>
<accession>A0A1F5X4Z3</accession>
<dbReference type="GO" id="GO:0071555">
    <property type="term" value="P:cell wall organization"/>
    <property type="evidence" value="ECO:0007669"/>
    <property type="project" value="UniProtKB-KW"/>
</dbReference>
<dbReference type="Gene3D" id="3.30.1490.20">
    <property type="entry name" value="ATP-grasp fold, A domain"/>
    <property type="match status" value="1"/>
</dbReference>
<dbReference type="GO" id="GO:0005524">
    <property type="term" value="F:ATP binding"/>
    <property type="evidence" value="ECO:0007669"/>
    <property type="project" value="UniProtKB-UniRule"/>
</dbReference>
<keyword evidence="7 10" id="KW-0133">Cell shape</keyword>
<evidence type="ECO:0000313" key="15">
    <source>
        <dbReference type="EMBL" id="OGF82943.1"/>
    </source>
</evidence>
<dbReference type="Proteomes" id="UP000178046">
    <property type="component" value="Unassembled WGS sequence"/>
</dbReference>
<dbReference type="Pfam" id="PF07478">
    <property type="entry name" value="Dala_Dala_lig_C"/>
    <property type="match status" value="1"/>
</dbReference>
<keyword evidence="12" id="KW-0460">Magnesium</keyword>
<dbReference type="NCBIfam" id="NF002378">
    <property type="entry name" value="PRK01372.1"/>
    <property type="match status" value="1"/>
</dbReference>
<feature type="binding site" evidence="12">
    <location>
        <position position="263"/>
    </location>
    <ligand>
        <name>Mg(2+)</name>
        <dbReference type="ChEBI" id="CHEBI:18420"/>
        <label>2</label>
    </ligand>
</feature>
<evidence type="ECO:0000256" key="13">
    <source>
        <dbReference type="PROSITE-ProRule" id="PRU00409"/>
    </source>
</evidence>
<comment type="similarity">
    <text evidence="2 10">Belongs to the D-alanine--D-alanine ligase family.</text>
</comment>
<organism evidence="15 16">
    <name type="scientific">Candidatus Giovannonibacteria bacterium RIFCSPLOWO2_01_FULL_44_16</name>
    <dbReference type="NCBI Taxonomy" id="1798348"/>
    <lineage>
        <taxon>Bacteria</taxon>
        <taxon>Candidatus Giovannoniibacteriota</taxon>
    </lineage>
</organism>
<evidence type="ECO:0000256" key="8">
    <source>
        <dbReference type="ARBA" id="ARBA00022984"/>
    </source>
</evidence>
<feature type="binding site" evidence="12">
    <location>
        <position position="265"/>
    </location>
    <ligand>
        <name>Mg(2+)</name>
        <dbReference type="ChEBI" id="CHEBI:18420"/>
        <label>2</label>
    </ligand>
</feature>
<dbReference type="PANTHER" id="PTHR23132:SF23">
    <property type="entry name" value="D-ALANINE--D-ALANINE LIGASE B"/>
    <property type="match status" value="1"/>
</dbReference>
<feature type="binding site" evidence="12">
    <location>
        <position position="249"/>
    </location>
    <ligand>
        <name>Mg(2+)</name>
        <dbReference type="ChEBI" id="CHEBI:18420"/>
        <label>1</label>
    </ligand>
</feature>
<dbReference type="GO" id="GO:0008360">
    <property type="term" value="P:regulation of cell shape"/>
    <property type="evidence" value="ECO:0007669"/>
    <property type="project" value="UniProtKB-KW"/>
</dbReference>
<dbReference type="Gene3D" id="3.40.50.20">
    <property type="match status" value="2"/>
</dbReference>
<evidence type="ECO:0000256" key="12">
    <source>
        <dbReference type="PIRSR" id="PIRSR039102-3"/>
    </source>
</evidence>
<dbReference type="Gene3D" id="3.30.470.20">
    <property type="entry name" value="ATP-grasp fold, B domain"/>
    <property type="match status" value="1"/>
</dbReference>
<feature type="binding site" evidence="12">
    <location>
        <position position="263"/>
    </location>
    <ligand>
        <name>Mg(2+)</name>
        <dbReference type="ChEBI" id="CHEBI:18420"/>
        <label>1</label>
    </ligand>
</feature>
<dbReference type="SUPFAM" id="SSF56059">
    <property type="entry name" value="Glutathione synthetase ATP-binding domain-like"/>
    <property type="match status" value="1"/>
</dbReference>
<feature type="domain" description="ATP-grasp" evidence="14">
    <location>
        <begin position="75"/>
        <end position="296"/>
    </location>
</feature>
<dbReference type="InterPro" id="IPR016185">
    <property type="entry name" value="PreATP-grasp_dom_sf"/>
</dbReference>
<proteinExistence type="inferred from homology"/>
<dbReference type="PIRSF" id="PIRSF039102">
    <property type="entry name" value="Ddl/VanB"/>
    <property type="match status" value="1"/>
</dbReference>
<keyword evidence="3 10" id="KW-0963">Cytoplasm</keyword>
<evidence type="ECO:0000256" key="10">
    <source>
        <dbReference type="HAMAP-Rule" id="MF_00047"/>
    </source>
</evidence>